<dbReference type="PANTHER" id="PTHR44750:SF1">
    <property type="entry name" value="GLUTATHIONE S-TRANSFERASE T1-RELATED"/>
    <property type="match status" value="1"/>
</dbReference>
<gene>
    <name evidence="1" type="ORF">Taro_026999</name>
</gene>
<name>A0A843VIT9_COLES</name>
<dbReference type="Gene3D" id="1.20.1050.10">
    <property type="match status" value="1"/>
</dbReference>
<evidence type="ECO:0000313" key="1">
    <source>
        <dbReference type="EMBL" id="MQL94347.1"/>
    </source>
</evidence>
<evidence type="ECO:0000313" key="2">
    <source>
        <dbReference type="Proteomes" id="UP000652761"/>
    </source>
</evidence>
<reference evidence="1" key="1">
    <citation type="submission" date="2017-07" db="EMBL/GenBank/DDBJ databases">
        <title>Taro Niue Genome Assembly and Annotation.</title>
        <authorList>
            <person name="Atibalentja N."/>
            <person name="Keating K."/>
            <person name="Fields C.J."/>
        </authorList>
    </citation>
    <scope>NUCLEOTIDE SEQUENCE</scope>
    <source>
        <strain evidence="1">Niue_2</strain>
        <tissue evidence="1">Leaf</tissue>
    </source>
</reference>
<dbReference type="Proteomes" id="UP000652761">
    <property type="component" value="Unassembled WGS sequence"/>
</dbReference>
<feature type="non-terminal residue" evidence="1">
    <location>
        <position position="66"/>
    </location>
</feature>
<dbReference type="AlphaFoldDB" id="A0A843VIT9"/>
<keyword evidence="2" id="KW-1185">Reference proteome</keyword>
<dbReference type="EMBL" id="NMUH01001662">
    <property type="protein sequence ID" value="MQL94347.1"/>
    <property type="molecule type" value="Genomic_DNA"/>
</dbReference>
<accession>A0A843VIT9</accession>
<proteinExistence type="predicted"/>
<comment type="caution">
    <text evidence="1">The sequence shown here is derived from an EMBL/GenBank/DDBJ whole genome shotgun (WGS) entry which is preliminary data.</text>
</comment>
<sequence>LALRSLNFLNEEHRERILRSHEKVLQWMKNLKDETNPHFEEVHGVLAKVRALLQRRGSSTKLASKL</sequence>
<protein>
    <submittedName>
        <fullName evidence="1">Uncharacterized protein</fullName>
    </submittedName>
</protein>
<organism evidence="1 2">
    <name type="scientific">Colocasia esculenta</name>
    <name type="common">Wild taro</name>
    <name type="synonym">Arum esculentum</name>
    <dbReference type="NCBI Taxonomy" id="4460"/>
    <lineage>
        <taxon>Eukaryota</taxon>
        <taxon>Viridiplantae</taxon>
        <taxon>Streptophyta</taxon>
        <taxon>Embryophyta</taxon>
        <taxon>Tracheophyta</taxon>
        <taxon>Spermatophyta</taxon>
        <taxon>Magnoliopsida</taxon>
        <taxon>Liliopsida</taxon>
        <taxon>Araceae</taxon>
        <taxon>Aroideae</taxon>
        <taxon>Colocasieae</taxon>
        <taxon>Colocasia</taxon>
    </lineage>
</organism>
<dbReference type="PANTHER" id="PTHR44750">
    <property type="entry name" value="GLUTATHIONE S-TRANSFERASE T1-RELATED"/>
    <property type="match status" value="1"/>
</dbReference>
<dbReference type="InterPro" id="IPR043377">
    <property type="entry name" value="GSTT1/2/3"/>
</dbReference>